<dbReference type="RefSeq" id="WP_356504899.1">
    <property type="nucleotide sequence ID" value="NZ_JBEXIP010000058.1"/>
</dbReference>
<comment type="caution">
    <text evidence="6">The sequence shown here is derived from an EMBL/GenBank/DDBJ whole genome shotgun (WGS) entry which is preliminary data.</text>
</comment>
<evidence type="ECO:0000313" key="7">
    <source>
        <dbReference type="Proteomes" id="UP001550044"/>
    </source>
</evidence>
<feature type="domain" description="HTH tetR-type" evidence="5">
    <location>
        <begin position="6"/>
        <end position="66"/>
    </location>
</feature>
<evidence type="ECO:0000256" key="1">
    <source>
        <dbReference type="ARBA" id="ARBA00023015"/>
    </source>
</evidence>
<evidence type="ECO:0000256" key="4">
    <source>
        <dbReference type="PROSITE-ProRule" id="PRU00335"/>
    </source>
</evidence>
<protein>
    <submittedName>
        <fullName evidence="6">TetR family transcriptional regulator C-terminal domain-containing protein</fullName>
    </submittedName>
</protein>
<dbReference type="SUPFAM" id="SSF46689">
    <property type="entry name" value="Homeodomain-like"/>
    <property type="match status" value="1"/>
</dbReference>
<dbReference type="PANTHER" id="PTHR47506:SF1">
    <property type="entry name" value="HTH-TYPE TRANSCRIPTIONAL REGULATOR YJDC"/>
    <property type="match status" value="1"/>
</dbReference>
<sequence>MARPRSFDEKQVLQDAREQFWNRGYSATSMDDLMSATGLGKGSLYGAFGDKRQLFLRTLDDYRNEQLDSVRQILTGPGSGLERLGRLLDSAADGYANDAYRRGCFLANSTSELHGQELEVVFRARATYQEIQDLLAACAKEAQREGDLATDADPQEVSNLLLAVMQGIEFLAKTDMDASALVQIGRSALLSLPRP</sequence>
<dbReference type="Proteomes" id="UP001550044">
    <property type="component" value="Unassembled WGS sequence"/>
</dbReference>
<keyword evidence="1" id="KW-0805">Transcription regulation</keyword>
<dbReference type="Pfam" id="PF16925">
    <property type="entry name" value="TetR_C_13"/>
    <property type="match status" value="1"/>
</dbReference>
<dbReference type="Gene3D" id="1.10.10.60">
    <property type="entry name" value="Homeodomain-like"/>
    <property type="match status" value="1"/>
</dbReference>
<dbReference type="PROSITE" id="PS01081">
    <property type="entry name" value="HTH_TETR_1"/>
    <property type="match status" value="1"/>
</dbReference>
<dbReference type="InterPro" id="IPR011075">
    <property type="entry name" value="TetR_C"/>
</dbReference>
<keyword evidence="3" id="KW-0804">Transcription</keyword>
<keyword evidence="2 4" id="KW-0238">DNA-binding</keyword>
<dbReference type="InterPro" id="IPR036271">
    <property type="entry name" value="Tet_transcr_reg_TetR-rel_C_sf"/>
</dbReference>
<dbReference type="Gene3D" id="1.10.357.10">
    <property type="entry name" value="Tetracycline Repressor, domain 2"/>
    <property type="match status" value="1"/>
</dbReference>
<evidence type="ECO:0000256" key="2">
    <source>
        <dbReference type="ARBA" id="ARBA00023125"/>
    </source>
</evidence>
<proteinExistence type="predicted"/>
<evidence type="ECO:0000313" key="6">
    <source>
        <dbReference type="EMBL" id="MET8438389.1"/>
    </source>
</evidence>
<feature type="DNA-binding region" description="H-T-H motif" evidence="4">
    <location>
        <begin position="29"/>
        <end position="48"/>
    </location>
</feature>
<name>A0ABV2UMQ8_9ACTN</name>
<accession>A0ABV2UMQ8</accession>
<dbReference type="InterPro" id="IPR009057">
    <property type="entry name" value="Homeodomain-like_sf"/>
</dbReference>
<gene>
    <name evidence="6" type="ORF">ABZV61_37875</name>
</gene>
<dbReference type="EMBL" id="JBEXIP010000058">
    <property type="protein sequence ID" value="MET8438389.1"/>
    <property type="molecule type" value="Genomic_DNA"/>
</dbReference>
<evidence type="ECO:0000256" key="3">
    <source>
        <dbReference type="ARBA" id="ARBA00023163"/>
    </source>
</evidence>
<dbReference type="SUPFAM" id="SSF48498">
    <property type="entry name" value="Tetracyclin repressor-like, C-terminal domain"/>
    <property type="match status" value="1"/>
</dbReference>
<dbReference type="PANTHER" id="PTHR47506">
    <property type="entry name" value="TRANSCRIPTIONAL REGULATORY PROTEIN"/>
    <property type="match status" value="1"/>
</dbReference>
<dbReference type="Pfam" id="PF00440">
    <property type="entry name" value="TetR_N"/>
    <property type="match status" value="1"/>
</dbReference>
<dbReference type="InterPro" id="IPR001647">
    <property type="entry name" value="HTH_TetR"/>
</dbReference>
<organism evidence="6 7">
    <name type="scientific">Streptomyces sp. 900116325</name>
    <dbReference type="NCBI Taxonomy" id="3154295"/>
    <lineage>
        <taxon>Bacteria</taxon>
        <taxon>Bacillati</taxon>
        <taxon>Actinomycetota</taxon>
        <taxon>Actinomycetes</taxon>
        <taxon>Kitasatosporales</taxon>
        <taxon>Streptomycetaceae</taxon>
        <taxon>Streptomyces</taxon>
    </lineage>
</organism>
<keyword evidence="7" id="KW-1185">Reference proteome</keyword>
<dbReference type="InterPro" id="IPR023772">
    <property type="entry name" value="DNA-bd_HTH_TetR-type_CS"/>
</dbReference>
<dbReference type="PROSITE" id="PS50977">
    <property type="entry name" value="HTH_TETR_2"/>
    <property type="match status" value="1"/>
</dbReference>
<evidence type="ECO:0000259" key="5">
    <source>
        <dbReference type="PROSITE" id="PS50977"/>
    </source>
</evidence>
<reference evidence="6 7" key="1">
    <citation type="submission" date="2024-06" db="EMBL/GenBank/DDBJ databases">
        <title>The Natural Products Discovery Center: Release of the First 8490 Sequenced Strains for Exploring Actinobacteria Biosynthetic Diversity.</title>
        <authorList>
            <person name="Kalkreuter E."/>
            <person name="Kautsar S.A."/>
            <person name="Yang D."/>
            <person name="Bader C.D."/>
            <person name="Teijaro C.N."/>
            <person name="Fluegel L."/>
            <person name="Davis C.M."/>
            <person name="Simpson J.R."/>
            <person name="Lauterbach L."/>
            <person name="Steele A.D."/>
            <person name="Gui C."/>
            <person name="Meng S."/>
            <person name="Li G."/>
            <person name="Viehrig K."/>
            <person name="Ye F."/>
            <person name="Su P."/>
            <person name="Kiefer A.F."/>
            <person name="Nichols A."/>
            <person name="Cepeda A.J."/>
            <person name="Yan W."/>
            <person name="Fan B."/>
            <person name="Jiang Y."/>
            <person name="Adhikari A."/>
            <person name="Zheng C.-J."/>
            <person name="Schuster L."/>
            <person name="Cowan T.M."/>
            <person name="Smanski M.J."/>
            <person name="Chevrette M.G."/>
            <person name="De Carvalho L.P.S."/>
            <person name="Shen B."/>
        </authorList>
    </citation>
    <scope>NUCLEOTIDE SEQUENCE [LARGE SCALE GENOMIC DNA]</scope>
    <source>
        <strain evidence="6 7">NPDC005137</strain>
    </source>
</reference>